<feature type="region of interest" description="Disordered" evidence="1">
    <location>
        <begin position="231"/>
        <end position="253"/>
    </location>
</feature>
<dbReference type="EMBL" id="MN740390">
    <property type="protein sequence ID" value="QHU04065.1"/>
    <property type="molecule type" value="Genomic_DNA"/>
</dbReference>
<feature type="compositionally biased region" description="Gly residues" evidence="1">
    <location>
        <begin position="173"/>
        <end position="194"/>
    </location>
</feature>
<dbReference type="InterPro" id="IPR049304">
    <property type="entry name" value="Gly_rich_dom"/>
</dbReference>
<organism evidence="3">
    <name type="scientific">viral metagenome</name>
    <dbReference type="NCBI Taxonomy" id="1070528"/>
    <lineage>
        <taxon>unclassified sequences</taxon>
        <taxon>metagenomes</taxon>
        <taxon>organismal metagenomes</taxon>
    </lineage>
</organism>
<reference evidence="3" key="1">
    <citation type="journal article" date="2020" name="Nature">
        <title>Giant virus diversity and host interactions through global metagenomics.</title>
        <authorList>
            <person name="Schulz F."/>
            <person name="Roux S."/>
            <person name="Paez-Espino D."/>
            <person name="Jungbluth S."/>
            <person name="Walsh D.A."/>
            <person name="Denef V.J."/>
            <person name="McMahon K.D."/>
            <person name="Konstantinidis K.T."/>
            <person name="Eloe-Fadrosh E.A."/>
            <person name="Kyrpides N.C."/>
            <person name="Woyke T."/>
        </authorList>
    </citation>
    <scope>NUCLEOTIDE SEQUENCE</scope>
    <source>
        <strain evidence="3">GVMAG-M-3300027708-20</strain>
    </source>
</reference>
<feature type="region of interest" description="Disordered" evidence="1">
    <location>
        <begin position="144"/>
        <end position="201"/>
    </location>
</feature>
<protein>
    <recommendedName>
        <fullName evidence="2">Glycine-rich domain-containing protein</fullName>
    </recommendedName>
</protein>
<evidence type="ECO:0000256" key="1">
    <source>
        <dbReference type="SAM" id="MobiDB-lite"/>
    </source>
</evidence>
<dbReference type="AlphaFoldDB" id="A0A6C0JE02"/>
<evidence type="ECO:0000259" key="2">
    <source>
        <dbReference type="Pfam" id="PF21722"/>
    </source>
</evidence>
<sequence length="275" mass="27066">MTTRNWRTKSNRTSCKMYMMCDNKNNNPIDTNIPNTLTISPFTNVGTFTWTAPQNVTSVDYLIVGGGGGGGAAYDTGSAGGGGGGSALTGSISVTPGTTYSIVVGAGGNGGNATTDGTYRQEYNGEDGSNSSFSTIIALGGGKGYKSRSANTRDNRDGLGGYASNNNNVASTGGNGAGNRIGGEDGGGGGGNLSAGGSSNFTPNISRTSGAGLISNISGSNITYGAGGVGGRVDQSRSGSNASNNTGNGGEGATSVSFDYKKGGNGGSGIVILKY</sequence>
<accession>A0A6C0JE02</accession>
<dbReference type="Pfam" id="PF21722">
    <property type="entry name" value="Gly_rich_2"/>
    <property type="match status" value="1"/>
</dbReference>
<name>A0A6C0JE02_9ZZZZ</name>
<evidence type="ECO:0000313" key="3">
    <source>
        <dbReference type="EMBL" id="QHU04065.1"/>
    </source>
</evidence>
<proteinExistence type="predicted"/>
<feature type="domain" description="Glycine-rich" evidence="2">
    <location>
        <begin position="43"/>
        <end position="275"/>
    </location>
</feature>